<evidence type="ECO:0000313" key="2">
    <source>
        <dbReference type="EMBL" id="RBR14054.1"/>
    </source>
</evidence>
<keyword evidence="3" id="KW-1185">Reference proteome</keyword>
<dbReference type="OrthoDB" id="5307331at2759"/>
<feature type="compositionally biased region" description="Basic and acidic residues" evidence="1">
    <location>
        <begin position="599"/>
        <end position="612"/>
    </location>
</feature>
<feature type="compositionally biased region" description="Basic and acidic residues" evidence="1">
    <location>
        <begin position="64"/>
        <end position="73"/>
    </location>
</feature>
<feature type="compositionally biased region" description="Low complexity" evidence="1">
    <location>
        <begin position="74"/>
        <end position="83"/>
    </location>
</feature>
<sequence length="706" mass="79915">MAADQLDNFGYTGAADIPVDYYFELGDLFDFGGHDYGDDEQPVDPQLQHSNYPYDSPQPDFVEEQPRQTRRSLEQPQQQLQKSPLSEMCGFVQPQQPAQPSPDLSAVPSQALAQSYQPMQYQQPVQTPRGISAAYPQAPAQSYQPVQYQQPAQAQLKLYAVPNQADELPYLDPVSYGNAFNPGPYQPQFVYPEEGIEGNQAYKGPYMDSPNVNQTVWQPAYNMGYGPQANISLQPSTHRCVFCGYTIHMGLCPYAPLPGFPLPAFQGNALPQLQQQPQQPQQPQHQRLKRKFIYDDDDEIDGDDGEPPAKTIKTISRRTTRASKGKRTTKNAGKKVYSYRPWGQVAPWVTKGGFRLEYLPGGQLEEDILLSAEHLRDYLNDCPRPIRVWLQNSPSKCKGRQEDADMKCRYAGCPTKYGTILHGWHRVAFDEFSDQTSDGSRDPFKMAGVMHLWCFEQCIDPHECFENGQLMPDDRDLPHEATNRAAINRDDYKGVVPTIKRWGKKRKEVGVTPVPYPLHEDTLSWTLCNYHIQHQTNARESCRKKRNALRPDDERKTIEIIMGDLSKYVARDKLSKARTKRRHEQAKGLDVVTPPATIQRREPSRVQREPLREITSPVQRVAPPAEVNIQNPLENLHKQPDKATRAHTTKSRVPSQAEDTIIVRDDADQDVSSPASSLFGSPRASAADAQPSPLRRSSRVIEKRTP</sequence>
<protein>
    <submittedName>
        <fullName evidence="2">Uncharacterized protein</fullName>
    </submittedName>
</protein>
<dbReference type="RefSeq" id="XP_031013898.1">
    <property type="nucleotide sequence ID" value="XM_031162044.1"/>
</dbReference>
<evidence type="ECO:0000256" key="1">
    <source>
        <dbReference type="SAM" id="MobiDB-lite"/>
    </source>
</evidence>
<feature type="region of interest" description="Disordered" evidence="1">
    <location>
        <begin position="576"/>
        <end position="706"/>
    </location>
</feature>
<dbReference type="GeneID" id="41997340"/>
<comment type="caution">
    <text evidence="2">The sequence shown here is derived from an EMBL/GenBank/DDBJ whole genome shotgun (WGS) entry which is preliminary data.</text>
</comment>
<reference evidence="2 3" key="1">
    <citation type="submission" date="2018-06" db="EMBL/GenBank/DDBJ databases">
        <title>Fusarium incarnatum-equiseti species complex species 28.</title>
        <authorList>
            <person name="Gardiner D.M."/>
        </authorList>
    </citation>
    <scope>NUCLEOTIDE SEQUENCE [LARGE SCALE GENOMIC DNA]</scope>
    <source>
        <strain evidence="2 3">FIESC_28</strain>
    </source>
</reference>
<accession>A0A366RA76</accession>
<feature type="region of interest" description="Disordered" evidence="1">
    <location>
        <begin position="32"/>
        <end position="83"/>
    </location>
</feature>
<name>A0A366RA76_9HYPO</name>
<dbReference type="EMBL" id="QKXC01000172">
    <property type="protein sequence ID" value="RBR14054.1"/>
    <property type="molecule type" value="Genomic_DNA"/>
</dbReference>
<gene>
    <name evidence="2" type="ORF">FIESC28_07904</name>
</gene>
<feature type="compositionally biased region" description="Basic and acidic residues" evidence="1">
    <location>
        <begin position="635"/>
        <end position="644"/>
    </location>
</feature>
<organism evidence="2 3">
    <name type="scientific">Fusarium coffeatum</name>
    <dbReference type="NCBI Taxonomy" id="231269"/>
    <lineage>
        <taxon>Eukaryota</taxon>
        <taxon>Fungi</taxon>
        <taxon>Dikarya</taxon>
        <taxon>Ascomycota</taxon>
        <taxon>Pezizomycotina</taxon>
        <taxon>Sordariomycetes</taxon>
        <taxon>Hypocreomycetidae</taxon>
        <taxon>Hypocreales</taxon>
        <taxon>Nectriaceae</taxon>
        <taxon>Fusarium</taxon>
        <taxon>Fusarium incarnatum-equiseti species complex</taxon>
    </lineage>
</organism>
<evidence type="ECO:0000313" key="3">
    <source>
        <dbReference type="Proteomes" id="UP000253153"/>
    </source>
</evidence>
<proteinExistence type="predicted"/>
<dbReference type="AlphaFoldDB" id="A0A366RA76"/>
<dbReference type="Proteomes" id="UP000253153">
    <property type="component" value="Unassembled WGS sequence"/>
</dbReference>
<feature type="compositionally biased region" description="Polar residues" evidence="1">
    <location>
        <begin position="670"/>
        <end position="679"/>
    </location>
</feature>